<evidence type="ECO:0000313" key="7">
    <source>
        <dbReference type="Proteomes" id="UP001466331"/>
    </source>
</evidence>
<evidence type="ECO:0000256" key="3">
    <source>
        <dbReference type="ARBA" id="ARBA00047683"/>
    </source>
</evidence>
<gene>
    <name evidence="6" type="ORF">WKV44_02260</name>
</gene>
<evidence type="ECO:0000256" key="1">
    <source>
        <dbReference type="ARBA" id="ARBA00012266"/>
    </source>
</evidence>
<feature type="domain" description="Anthranilate synthase component I N-terminal" evidence="5">
    <location>
        <begin position="13"/>
        <end position="149"/>
    </location>
</feature>
<dbReference type="InterPro" id="IPR015890">
    <property type="entry name" value="Chorismate_C"/>
</dbReference>
<evidence type="ECO:0000259" key="5">
    <source>
        <dbReference type="Pfam" id="PF04715"/>
    </source>
</evidence>
<dbReference type="EMBL" id="JBCHKQ010000001">
    <property type="protein sequence ID" value="MEM5947357.1"/>
    <property type="molecule type" value="Genomic_DNA"/>
</dbReference>
<keyword evidence="7" id="KW-1185">Reference proteome</keyword>
<evidence type="ECO:0000313" key="6">
    <source>
        <dbReference type="EMBL" id="MEM5947357.1"/>
    </source>
</evidence>
<dbReference type="Proteomes" id="UP001466331">
    <property type="component" value="Unassembled WGS sequence"/>
</dbReference>
<dbReference type="PANTHER" id="PTHR11236:SF49">
    <property type="entry name" value="ANTHRANILATE SYNTHASE COMPONENT 1"/>
    <property type="match status" value="1"/>
</dbReference>
<protein>
    <recommendedName>
        <fullName evidence="1">anthranilate synthase</fullName>
        <ecNumber evidence="1">4.1.3.27</ecNumber>
    </recommendedName>
</protein>
<accession>A0ABU9UB10</accession>
<organism evidence="6 7">
    <name type="scientific">Rarispira pelagica</name>
    <dbReference type="NCBI Taxonomy" id="3141764"/>
    <lineage>
        <taxon>Bacteria</taxon>
        <taxon>Pseudomonadati</taxon>
        <taxon>Spirochaetota</taxon>
        <taxon>Spirochaetia</taxon>
        <taxon>Winmispirales</taxon>
        <taxon>Winmispiraceae</taxon>
        <taxon>Rarispira</taxon>
    </lineage>
</organism>
<dbReference type="PRINTS" id="PR00095">
    <property type="entry name" value="ANTSNTHASEI"/>
</dbReference>
<proteinExistence type="predicted"/>
<dbReference type="Pfam" id="PF00425">
    <property type="entry name" value="Chorismate_bind"/>
    <property type="match status" value="1"/>
</dbReference>
<dbReference type="EC" id="4.1.3.27" evidence="1"/>
<evidence type="ECO:0000256" key="2">
    <source>
        <dbReference type="ARBA" id="ARBA00023239"/>
    </source>
</evidence>
<dbReference type="InterPro" id="IPR005801">
    <property type="entry name" value="ADC_synthase"/>
</dbReference>
<dbReference type="PANTHER" id="PTHR11236">
    <property type="entry name" value="AMINOBENZOATE/ANTHRANILATE SYNTHASE"/>
    <property type="match status" value="1"/>
</dbReference>
<dbReference type="Pfam" id="PF04715">
    <property type="entry name" value="Anth_synt_I_N"/>
    <property type="match status" value="1"/>
</dbReference>
<evidence type="ECO:0000259" key="4">
    <source>
        <dbReference type="Pfam" id="PF00425"/>
    </source>
</evidence>
<sequence>MAIIIRELPAERFTPYSLARKLGAKALLESASFLKGRERYSLLLVEEAFRLEQRGRDVFFIKDGKRFRIKNPGRDILDACRYFADQHERADYDFPLPTGGVGFLSYEFASFCDKINIADKEEPLGLPLASFIFGHLWVVMDHYTDRMFLIAMDYKEAPCDIAALADRTESMLDNLDFSFMAAAPSASYNIEDVSCDQTWYLDAVSTVRDEIIAGNLLQAVPSRRLSLRTDMPAFEAYRVLRSSNPSPYMFFLDYGDYQLFGASPEVQIKVKHGEAVIRPIAGTRRRGRDAAEDFALEQELLADTKERAEHIMLVDLARNDLGRVCVPGSVMPAEYMVVERYSHVMHIVSEVRGRIADDYSGIDAFRASFPAGTVSGAPKIKAIETISRIEPVKRAFYAGSVGYIEPGGELDTCISIRTALKKGDMLYLQAGAGVVYDSVPEREFEETSEKLAALMHAIGLEEEHVPSDR</sequence>
<dbReference type="Gene3D" id="3.60.120.10">
    <property type="entry name" value="Anthranilate synthase"/>
    <property type="match status" value="1"/>
</dbReference>
<dbReference type="InterPro" id="IPR006805">
    <property type="entry name" value="Anth_synth_I_N"/>
</dbReference>
<comment type="catalytic activity">
    <reaction evidence="3">
        <text>chorismate + L-glutamine = anthranilate + pyruvate + L-glutamate + H(+)</text>
        <dbReference type="Rhea" id="RHEA:21732"/>
        <dbReference type="ChEBI" id="CHEBI:15361"/>
        <dbReference type="ChEBI" id="CHEBI:15378"/>
        <dbReference type="ChEBI" id="CHEBI:16567"/>
        <dbReference type="ChEBI" id="CHEBI:29748"/>
        <dbReference type="ChEBI" id="CHEBI:29985"/>
        <dbReference type="ChEBI" id="CHEBI:58359"/>
        <dbReference type="EC" id="4.1.3.27"/>
    </reaction>
</comment>
<dbReference type="InterPro" id="IPR019999">
    <property type="entry name" value="Anth_synth_I-like"/>
</dbReference>
<keyword evidence="2" id="KW-0456">Lyase</keyword>
<dbReference type="RefSeq" id="WP_420068806.1">
    <property type="nucleotide sequence ID" value="NZ_JBCHKQ010000001.1"/>
</dbReference>
<comment type="caution">
    <text evidence="6">The sequence shown here is derived from an EMBL/GenBank/DDBJ whole genome shotgun (WGS) entry which is preliminary data.</text>
</comment>
<dbReference type="SUPFAM" id="SSF56322">
    <property type="entry name" value="ADC synthase"/>
    <property type="match status" value="1"/>
</dbReference>
<name>A0ABU9UB10_9SPIR</name>
<feature type="domain" description="Chorismate-utilising enzyme C-terminal" evidence="4">
    <location>
        <begin position="198"/>
        <end position="450"/>
    </location>
</feature>
<reference evidence="6 7" key="1">
    <citation type="submission" date="2024-03" db="EMBL/GenBank/DDBJ databases">
        <title>Ignisphaera cupida sp. nov., a hyperthermophilic hydrolytic archaeon from a hot spring of Kamchatka, and proposal of Ignisphaeraceae fam. nov.</title>
        <authorList>
            <person name="Podosokorskaya O.A."/>
            <person name="Elcheninov A.G."/>
            <person name="Maltseva A.I."/>
            <person name="Zayulina K.S."/>
            <person name="Novikov A."/>
            <person name="Merkel A.Y."/>
        </authorList>
    </citation>
    <scope>NUCLEOTIDE SEQUENCE [LARGE SCALE GENOMIC DNA]</scope>
    <source>
        <strain evidence="6 7">38H-sp</strain>
    </source>
</reference>